<dbReference type="SUPFAM" id="SSF56672">
    <property type="entry name" value="DNA/RNA polymerases"/>
    <property type="match status" value="1"/>
</dbReference>
<sequence length="455" mass="52359">MTDDESRKARRFERGLRPAIRSRMSALKLQTYADTVERALKIERDMEEIQEIIGKNKKDKYTSKSMRENEYEASNKRFKTSGFEKWKPLRRTQTCARCGLNHETSQCFWVTGACFVCGKLDHQIKDCPLRKKKEPLSLRPSAHARVYAITEQESKASKSVVEGILHVSKRNAKVLFDPSSNLSFVSQYFACHLDILPRPLDYMLYVTTAIGDSLATNLVYPSCLISIGEHELLADLILLDIQGFDIILGMDWLSSHHASIDCYKKIFTFCIQDQPIFFFEGIRHDLPPCLISALQTYRLMQKGCFCYMVCVKEHSNQETHLDEILVVKEFPDVFPDDLPSLPLDREGEFAIDLVPSTTPISKPPYRMAPLELEELKKQIQELLDRGFIQPSVSPWGAPVLLVKKKDGTLRLCIDYRQLNQVTIKNKYPIPRIDDLFDQLQGAQVFSKIDLRFKLH</sequence>
<dbReference type="Gene3D" id="3.10.10.10">
    <property type="entry name" value="HIV Type 1 Reverse Transcriptase, subunit A, domain 1"/>
    <property type="match status" value="1"/>
</dbReference>
<dbReference type="InterPro" id="IPR032567">
    <property type="entry name" value="RTL1-rel"/>
</dbReference>
<dbReference type="GO" id="GO:0003676">
    <property type="term" value="F:nucleic acid binding"/>
    <property type="evidence" value="ECO:0007669"/>
    <property type="project" value="InterPro"/>
</dbReference>
<dbReference type="PROSITE" id="PS50158">
    <property type="entry name" value="ZF_CCHC"/>
    <property type="match status" value="1"/>
</dbReference>
<evidence type="ECO:0000313" key="3">
    <source>
        <dbReference type="EMBL" id="CAG1838812.1"/>
    </source>
</evidence>
<dbReference type="CDD" id="cd01647">
    <property type="entry name" value="RT_LTR"/>
    <property type="match status" value="1"/>
</dbReference>
<keyword evidence="1" id="KW-0862">Zinc</keyword>
<evidence type="ECO:0000256" key="1">
    <source>
        <dbReference type="PROSITE-ProRule" id="PRU00047"/>
    </source>
</evidence>
<dbReference type="InterPro" id="IPR036875">
    <property type="entry name" value="Znf_CCHC_sf"/>
</dbReference>
<dbReference type="AlphaFoldDB" id="A0A8D7F373"/>
<feature type="domain" description="CCHC-type" evidence="2">
    <location>
        <begin position="114"/>
        <end position="128"/>
    </location>
</feature>
<protein>
    <submittedName>
        <fullName evidence="3">(wild Malaysian banana) hypothetical protein</fullName>
    </submittedName>
</protein>
<gene>
    <name evidence="3" type="ORF">GSMUA_269890.1</name>
</gene>
<dbReference type="CDD" id="cd00303">
    <property type="entry name" value="retropepsin_like"/>
    <property type="match status" value="1"/>
</dbReference>
<dbReference type="InterPro" id="IPR043128">
    <property type="entry name" value="Rev_trsase/Diguanyl_cyclase"/>
</dbReference>
<proteinExistence type="predicted"/>
<dbReference type="InterPro" id="IPR043502">
    <property type="entry name" value="DNA/RNA_pol_sf"/>
</dbReference>
<dbReference type="InterPro" id="IPR021109">
    <property type="entry name" value="Peptidase_aspartic_dom_sf"/>
</dbReference>
<dbReference type="SUPFAM" id="SSF50630">
    <property type="entry name" value="Acid proteases"/>
    <property type="match status" value="1"/>
</dbReference>
<evidence type="ECO:0000259" key="2">
    <source>
        <dbReference type="PROSITE" id="PS50158"/>
    </source>
</evidence>
<name>A0A8D7F373_MUSAM</name>
<dbReference type="GO" id="GO:0008270">
    <property type="term" value="F:zinc ion binding"/>
    <property type="evidence" value="ECO:0007669"/>
    <property type="project" value="UniProtKB-KW"/>
</dbReference>
<keyword evidence="1" id="KW-0479">Metal-binding</keyword>
<dbReference type="SUPFAM" id="SSF57756">
    <property type="entry name" value="Retrovirus zinc finger-like domains"/>
    <property type="match status" value="1"/>
</dbReference>
<feature type="non-terminal residue" evidence="3">
    <location>
        <position position="455"/>
    </location>
</feature>
<dbReference type="EMBL" id="HG996470">
    <property type="protein sequence ID" value="CAG1838812.1"/>
    <property type="molecule type" value="Genomic_DNA"/>
</dbReference>
<dbReference type="Pfam" id="PF08284">
    <property type="entry name" value="RVP_2"/>
    <property type="match status" value="1"/>
</dbReference>
<accession>A0A8D7F373</accession>
<reference evidence="3" key="1">
    <citation type="submission" date="2021-03" db="EMBL/GenBank/DDBJ databases">
        <authorList>
            <consortium name="Genoscope - CEA"/>
            <person name="William W."/>
        </authorList>
    </citation>
    <scope>NUCLEOTIDE SEQUENCE</scope>
    <source>
        <strain evidence="3">Doubled-haploid Pahang</strain>
    </source>
</reference>
<dbReference type="Gene3D" id="3.30.70.270">
    <property type="match status" value="1"/>
</dbReference>
<dbReference type="PANTHER" id="PTHR15503:SF45">
    <property type="entry name" value="RNA-DIRECTED DNA POLYMERASE HOMOLOG"/>
    <property type="match status" value="1"/>
</dbReference>
<organism evidence="3">
    <name type="scientific">Musa acuminata subsp. malaccensis</name>
    <name type="common">Wild banana</name>
    <name type="synonym">Musa malaccensis</name>
    <dbReference type="NCBI Taxonomy" id="214687"/>
    <lineage>
        <taxon>Eukaryota</taxon>
        <taxon>Viridiplantae</taxon>
        <taxon>Streptophyta</taxon>
        <taxon>Embryophyta</taxon>
        <taxon>Tracheophyta</taxon>
        <taxon>Spermatophyta</taxon>
        <taxon>Magnoliopsida</taxon>
        <taxon>Liliopsida</taxon>
        <taxon>Zingiberales</taxon>
        <taxon>Musaceae</taxon>
        <taxon>Musa</taxon>
    </lineage>
</organism>
<dbReference type="PANTHER" id="PTHR15503">
    <property type="entry name" value="LDOC1 RELATED"/>
    <property type="match status" value="1"/>
</dbReference>
<dbReference type="Gene3D" id="2.40.70.10">
    <property type="entry name" value="Acid Proteases"/>
    <property type="match status" value="1"/>
</dbReference>
<dbReference type="InterPro" id="IPR001878">
    <property type="entry name" value="Znf_CCHC"/>
</dbReference>
<keyword evidence="1" id="KW-0863">Zinc-finger</keyword>